<gene>
    <name evidence="1" type="ORF">NLI96_g11846</name>
</gene>
<reference evidence="1" key="1">
    <citation type="submission" date="2022-07" db="EMBL/GenBank/DDBJ databases">
        <title>Genome Sequence of Physisporinus lineatus.</title>
        <authorList>
            <person name="Buettner E."/>
        </authorList>
    </citation>
    <scope>NUCLEOTIDE SEQUENCE</scope>
    <source>
        <strain evidence="1">VT162</strain>
    </source>
</reference>
<accession>A0AAD5UV51</accession>
<dbReference type="AlphaFoldDB" id="A0AAD5UV51"/>
<protein>
    <submittedName>
        <fullName evidence="1">Uncharacterized protein</fullName>
    </submittedName>
</protein>
<sequence length="593" mass="67400">MAHLLSESGTLVKELWPPGLVKLLLATEVGTSDDQDWVPRDEEELHNWCFVGRNLGSHDRTRRHALTYIESGVDSPRTQVSVRVQGFVERATLATLGNWQGSETHAQKAIQSLILGPGRDGATVFAQQMGAIAFLKAYIRRQIGYPGRTEGVSSVLHLQRRVFSRVREGEEYIDLAPSEDPSYDAAKIRARWAVSGRIEIGRRTTEGKIIRCAHYLIRPGDFVEAIITFDIATYGTGNGKGCQVHLALEQLVQIESRKEKTTGNEKRERLITKGFVFDDDMEGGEEEVEKIQDGEVSAKSDEVEMMEFPGIMIAEIFESMDFVDLAILAESGTGFQEIARIVLNLRYNRMIERFYPRAMDVRRMLNETSSVISGSFVLEYAFYHRLWKCNDLDIYTRAVDADAWEEFFKRVGYVRQREEDEGGEEGEDEDEEVEPFYNPRIKEIRTLRRTQPDSLVDIMVSDTSNALQPLLGFWNSCLQNFATCNTFTFAYPRNTFRQKGHVTGMWRQDDRVPYLAEKYVARGFTIATPRRAPRHMEQPPLVRRRLNDHFSWSLNISNGRSGDDFVEADMGGLVGEGGDLEGVVWCDAGVLLF</sequence>
<organism evidence="1 2">
    <name type="scientific">Meripilus lineatus</name>
    <dbReference type="NCBI Taxonomy" id="2056292"/>
    <lineage>
        <taxon>Eukaryota</taxon>
        <taxon>Fungi</taxon>
        <taxon>Dikarya</taxon>
        <taxon>Basidiomycota</taxon>
        <taxon>Agaricomycotina</taxon>
        <taxon>Agaricomycetes</taxon>
        <taxon>Polyporales</taxon>
        <taxon>Meripilaceae</taxon>
        <taxon>Meripilus</taxon>
    </lineage>
</organism>
<keyword evidence="2" id="KW-1185">Reference proteome</keyword>
<comment type="caution">
    <text evidence="1">The sequence shown here is derived from an EMBL/GenBank/DDBJ whole genome shotgun (WGS) entry which is preliminary data.</text>
</comment>
<evidence type="ECO:0000313" key="2">
    <source>
        <dbReference type="Proteomes" id="UP001212997"/>
    </source>
</evidence>
<dbReference type="Proteomes" id="UP001212997">
    <property type="component" value="Unassembled WGS sequence"/>
</dbReference>
<proteinExistence type="predicted"/>
<evidence type="ECO:0000313" key="1">
    <source>
        <dbReference type="EMBL" id="KAJ3475428.1"/>
    </source>
</evidence>
<dbReference type="EMBL" id="JANAWD010000858">
    <property type="protein sequence ID" value="KAJ3475428.1"/>
    <property type="molecule type" value="Genomic_DNA"/>
</dbReference>
<name>A0AAD5UV51_9APHY</name>